<evidence type="ECO:0000256" key="1">
    <source>
        <dbReference type="SAM" id="MobiDB-lite"/>
    </source>
</evidence>
<organism evidence="2 3">
    <name type="scientific">Nitzschia inconspicua</name>
    <dbReference type="NCBI Taxonomy" id="303405"/>
    <lineage>
        <taxon>Eukaryota</taxon>
        <taxon>Sar</taxon>
        <taxon>Stramenopiles</taxon>
        <taxon>Ochrophyta</taxon>
        <taxon>Bacillariophyta</taxon>
        <taxon>Bacillariophyceae</taxon>
        <taxon>Bacillariophycidae</taxon>
        <taxon>Bacillariales</taxon>
        <taxon>Bacillariaceae</taxon>
        <taxon>Nitzschia</taxon>
    </lineage>
</organism>
<feature type="region of interest" description="Disordered" evidence="1">
    <location>
        <begin position="89"/>
        <end position="118"/>
    </location>
</feature>
<proteinExistence type="predicted"/>
<accession>A0A9K3LS69</accession>
<keyword evidence="3" id="KW-1185">Reference proteome</keyword>
<feature type="region of interest" description="Disordered" evidence="1">
    <location>
        <begin position="308"/>
        <end position="330"/>
    </location>
</feature>
<evidence type="ECO:0000313" key="3">
    <source>
        <dbReference type="Proteomes" id="UP000693970"/>
    </source>
</evidence>
<name>A0A9K3LS69_9STRA</name>
<sequence>MHGDTTFTVSMMMAATTGNTKLDGRSQRLLIPRNVREETCREKKSYLNRVESPEKERSYRRRSAVKKSVENFLPSADKKSNPLFDDTEEQAWAGTEPSPGRASKQSKTHRKSPNLISSFFLTPKQRKRERVIRNKEKLERRRAKEAAQIPQFIMHSGVSIVPLDESLSDLPSTDRTASIESSLGSGIEVGNFRAESVGTSSTTFSSAASKAKHNGSSSWKNKIRCSKKKTIPEDRPSDQILGIKELIELLPCDEEEADGNSTIVDVECRENSSSSAIHYIQEADWAGLDWNDLLLPSSKNSLHRQQFRRASCSGGTPTVTEDAAGTSRTKRGRRASCSFFRETF</sequence>
<comment type="caution">
    <text evidence="2">The sequence shown here is derived from an EMBL/GenBank/DDBJ whole genome shotgun (WGS) entry which is preliminary data.</text>
</comment>
<evidence type="ECO:0000313" key="2">
    <source>
        <dbReference type="EMBL" id="KAG7367035.1"/>
    </source>
</evidence>
<reference evidence="2" key="1">
    <citation type="journal article" date="2021" name="Sci. Rep.">
        <title>Diploid genomic architecture of Nitzschia inconspicua, an elite biomass production diatom.</title>
        <authorList>
            <person name="Oliver A."/>
            <person name="Podell S."/>
            <person name="Pinowska A."/>
            <person name="Traller J.C."/>
            <person name="Smith S.R."/>
            <person name="McClure R."/>
            <person name="Beliaev A."/>
            <person name="Bohutskyi P."/>
            <person name="Hill E.A."/>
            <person name="Rabines A."/>
            <person name="Zheng H."/>
            <person name="Allen L.Z."/>
            <person name="Kuo A."/>
            <person name="Grigoriev I.V."/>
            <person name="Allen A.E."/>
            <person name="Hazlebeck D."/>
            <person name="Allen E.E."/>
        </authorList>
    </citation>
    <scope>NUCLEOTIDE SEQUENCE</scope>
    <source>
        <strain evidence="2">Hildebrandi</strain>
    </source>
</reference>
<dbReference type="Proteomes" id="UP000693970">
    <property type="component" value="Unassembled WGS sequence"/>
</dbReference>
<feature type="region of interest" description="Disordered" evidence="1">
    <location>
        <begin position="204"/>
        <end position="234"/>
    </location>
</feature>
<dbReference type="AlphaFoldDB" id="A0A9K3LS69"/>
<protein>
    <submittedName>
        <fullName evidence="2">Uncharacterized protein</fullName>
    </submittedName>
</protein>
<gene>
    <name evidence="2" type="ORF">IV203_029705</name>
</gene>
<dbReference type="EMBL" id="JAGRRH010000007">
    <property type="protein sequence ID" value="KAG7367035.1"/>
    <property type="molecule type" value="Genomic_DNA"/>
</dbReference>
<reference evidence="2" key="2">
    <citation type="submission" date="2021-04" db="EMBL/GenBank/DDBJ databases">
        <authorList>
            <person name="Podell S."/>
        </authorList>
    </citation>
    <scope>NUCLEOTIDE SEQUENCE</scope>
    <source>
        <strain evidence="2">Hildebrandi</strain>
    </source>
</reference>